<feature type="transmembrane region" description="Helical" evidence="7">
    <location>
        <begin position="467"/>
        <end position="485"/>
    </location>
</feature>
<reference evidence="10" key="1">
    <citation type="journal article" date="2019" name="Int. J. Syst. Evol. Microbiol.">
        <title>The Global Catalogue of Microorganisms (GCM) 10K type strain sequencing project: providing services to taxonomists for standard genome sequencing and annotation.</title>
        <authorList>
            <consortium name="The Broad Institute Genomics Platform"/>
            <consortium name="The Broad Institute Genome Sequencing Center for Infectious Disease"/>
            <person name="Wu L."/>
            <person name="Ma J."/>
        </authorList>
    </citation>
    <scope>NUCLEOTIDE SEQUENCE [LARGE SCALE GENOMIC DNA]</scope>
    <source>
        <strain evidence="10">DT72</strain>
    </source>
</reference>
<evidence type="ECO:0000256" key="7">
    <source>
        <dbReference type="RuleBase" id="RU363032"/>
    </source>
</evidence>
<feature type="transmembrane region" description="Helical" evidence="7">
    <location>
        <begin position="21"/>
        <end position="41"/>
    </location>
</feature>
<keyword evidence="6 7" id="KW-0472">Membrane</keyword>
<dbReference type="PANTHER" id="PTHR30614">
    <property type="entry name" value="MEMBRANE COMPONENT OF AMINO ACID ABC TRANSPORTER"/>
    <property type="match status" value="1"/>
</dbReference>
<dbReference type="InterPro" id="IPR000515">
    <property type="entry name" value="MetI-like"/>
</dbReference>
<accession>A0ABW4NZ54</accession>
<evidence type="ECO:0000259" key="8">
    <source>
        <dbReference type="PROSITE" id="PS50928"/>
    </source>
</evidence>
<evidence type="ECO:0000256" key="2">
    <source>
        <dbReference type="ARBA" id="ARBA00022448"/>
    </source>
</evidence>
<feature type="domain" description="ABC transmembrane type-1" evidence="8">
    <location>
        <begin position="299"/>
        <end position="488"/>
    </location>
</feature>
<keyword evidence="10" id="KW-1185">Reference proteome</keyword>
<dbReference type="Gene3D" id="3.40.190.10">
    <property type="entry name" value="Periplasmic binding protein-like II"/>
    <property type="match status" value="2"/>
</dbReference>
<dbReference type="InterPro" id="IPR035906">
    <property type="entry name" value="MetI-like_sf"/>
</dbReference>
<dbReference type="InterPro" id="IPR010065">
    <property type="entry name" value="AA_ABC_transptr_permease_3TM"/>
</dbReference>
<name>A0ABW4NZ54_9NOCA</name>
<dbReference type="Proteomes" id="UP001597286">
    <property type="component" value="Unassembled WGS sequence"/>
</dbReference>
<proteinExistence type="inferred from homology"/>
<keyword evidence="5 7" id="KW-1133">Transmembrane helix</keyword>
<dbReference type="InterPro" id="IPR043429">
    <property type="entry name" value="ArtM/GltK/GlnP/TcyL/YhdX-like"/>
</dbReference>
<comment type="caution">
    <text evidence="9">The sequence shown here is derived from an EMBL/GenBank/DDBJ whole genome shotgun (WGS) entry which is preliminary data.</text>
</comment>
<dbReference type="SUPFAM" id="SSF161098">
    <property type="entry name" value="MetI-like"/>
    <property type="match status" value="1"/>
</dbReference>
<feature type="transmembrane region" description="Helical" evidence="7">
    <location>
        <begin position="335"/>
        <end position="358"/>
    </location>
</feature>
<evidence type="ECO:0000256" key="3">
    <source>
        <dbReference type="ARBA" id="ARBA00022475"/>
    </source>
</evidence>
<sequence>MPTTSPHRRSNRPPNRQVRRAGVVTLLVGVFAVLGTLLGVAPATAQSDPGKTYVIATDVTFAPFEFQNEQGDFVGIDMDLLAAIAEDQGFRYEIKPLGFNAAVQALQSRQVDGVIAGMSITDERKLVFDFSDPYFESGVQMAVSEDNDDIASYEDLRGQRVAVKTGTEGAAFADSIKGRYGFTTVTFDDSASMYDDVRTGNSVAVFDDYPVLLYGIAQGNGLKTVTEKEAGASYGFAVSKGQNAELLSMFNAGLANVKASGQYDEIIDTYLGEGAQAAQGGNTFFSLLRDSFPLLMEGLWLTIVLTVVSLAIALVLGLVFGFFRVSTSRILRGIGVVYVDIFRGTPLIVQAFFIYFGIPAALDFKMPAMTAGIITLSLNAGAYITEIIRGGIQSVDKGQAEAARSLGMGYLPTMRKVVLPQAVRTMMPSFVNQAVITLKDTSILSVIGIAELTQTGKIIIARNFESFNMWLIVGIFYFVIIMALTKLSDRLEKRINA</sequence>
<dbReference type="PROSITE" id="PS50928">
    <property type="entry name" value="ABC_TM1"/>
    <property type="match status" value="1"/>
</dbReference>
<gene>
    <name evidence="9" type="ORF">ACFSJG_01470</name>
</gene>
<dbReference type="Pfam" id="PF00528">
    <property type="entry name" value="BPD_transp_1"/>
    <property type="match status" value="1"/>
</dbReference>
<evidence type="ECO:0000256" key="1">
    <source>
        <dbReference type="ARBA" id="ARBA00004651"/>
    </source>
</evidence>
<evidence type="ECO:0000256" key="6">
    <source>
        <dbReference type="ARBA" id="ARBA00023136"/>
    </source>
</evidence>
<dbReference type="SMART" id="SM00062">
    <property type="entry name" value="PBPb"/>
    <property type="match status" value="1"/>
</dbReference>
<dbReference type="Pfam" id="PF00497">
    <property type="entry name" value="SBP_bac_3"/>
    <property type="match status" value="1"/>
</dbReference>
<evidence type="ECO:0000313" key="10">
    <source>
        <dbReference type="Proteomes" id="UP001597286"/>
    </source>
</evidence>
<keyword evidence="3" id="KW-1003">Cell membrane</keyword>
<evidence type="ECO:0000256" key="5">
    <source>
        <dbReference type="ARBA" id="ARBA00022989"/>
    </source>
</evidence>
<dbReference type="RefSeq" id="WP_378483427.1">
    <property type="nucleotide sequence ID" value="NZ_JBHUFB010000002.1"/>
</dbReference>
<protein>
    <submittedName>
        <fullName evidence="9">Amino acid ABC transporter substrate-binding protein/permease</fullName>
    </submittedName>
</protein>
<dbReference type="SMART" id="SM00079">
    <property type="entry name" value="PBPe"/>
    <property type="match status" value="1"/>
</dbReference>
<dbReference type="NCBIfam" id="TIGR01726">
    <property type="entry name" value="HEQRo_perm_3TM"/>
    <property type="match status" value="1"/>
</dbReference>
<dbReference type="InterPro" id="IPR001638">
    <property type="entry name" value="Solute-binding_3/MltF_N"/>
</dbReference>
<comment type="similarity">
    <text evidence="7">Belongs to the binding-protein-dependent transport system permease family.</text>
</comment>
<dbReference type="PANTHER" id="PTHR30614:SF46">
    <property type="entry name" value="ABC TRANSPORTER MEMBRANE SPANNING PERMEASE-GLUTAMINE TRANSPORT"/>
    <property type="match status" value="1"/>
</dbReference>
<dbReference type="InterPro" id="IPR001320">
    <property type="entry name" value="Iontro_rcpt_C"/>
</dbReference>
<dbReference type="SUPFAM" id="SSF53850">
    <property type="entry name" value="Periplasmic binding protein-like II"/>
    <property type="match status" value="1"/>
</dbReference>
<keyword evidence="2 7" id="KW-0813">Transport</keyword>
<dbReference type="CDD" id="cd13619">
    <property type="entry name" value="PBP2_GlnP"/>
    <property type="match status" value="1"/>
</dbReference>
<dbReference type="EMBL" id="JBHUFB010000002">
    <property type="protein sequence ID" value="MFD1810869.1"/>
    <property type="molecule type" value="Genomic_DNA"/>
</dbReference>
<evidence type="ECO:0000313" key="9">
    <source>
        <dbReference type="EMBL" id="MFD1810869.1"/>
    </source>
</evidence>
<feature type="transmembrane region" description="Helical" evidence="7">
    <location>
        <begin position="299"/>
        <end position="323"/>
    </location>
</feature>
<evidence type="ECO:0000256" key="4">
    <source>
        <dbReference type="ARBA" id="ARBA00022692"/>
    </source>
</evidence>
<comment type="subcellular location">
    <subcellularLocation>
        <location evidence="1 7">Cell membrane</location>
        <topology evidence="1 7">Multi-pass membrane protein</topology>
    </subcellularLocation>
</comment>
<keyword evidence="4 7" id="KW-0812">Transmembrane</keyword>
<dbReference type="CDD" id="cd06261">
    <property type="entry name" value="TM_PBP2"/>
    <property type="match status" value="1"/>
</dbReference>
<feature type="transmembrane region" description="Helical" evidence="7">
    <location>
        <begin position="364"/>
        <end position="384"/>
    </location>
</feature>
<dbReference type="Gene3D" id="1.10.3720.10">
    <property type="entry name" value="MetI-like"/>
    <property type="match status" value="1"/>
</dbReference>
<organism evidence="9 10">
    <name type="scientific">Rhodococcus gannanensis</name>
    <dbReference type="NCBI Taxonomy" id="1960308"/>
    <lineage>
        <taxon>Bacteria</taxon>
        <taxon>Bacillati</taxon>
        <taxon>Actinomycetota</taxon>
        <taxon>Actinomycetes</taxon>
        <taxon>Mycobacteriales</taxon>
        <taxon>Nocardiaceae</taxon>
        <taxon>Rhodococcus</taxon>
    </lineage>
</organism>